<proteinExistence type="predicted"/>
<name>A0A1V0SFC9_9VIRU</name>
<accession>A0A1V0SFC9</accession>
<dbReference type="EMBL" id="KY684103">
    <property type="protein sequence ID" value="ARF10417.1"/>
    <property type="molecule type" value="Genomic_DNA"/>
</dbReference>
<protein>
    <submittedName>
        <fullName evidence="1">Uncharacterized protein</fullName>
    </submittedName>
</protein>
<gene>
    <name evidence="1" type="ORF">Hokovirus_1_296</name>
</gene>
<sequence length="185" mass="21599">MELNILDLRVINCSESMYAQLKEKKSDVCYKCLDDISDNYDLLLIRDNFGLLRLGESNNYKKIYSIHGLDVVEYIFIKKKSSFNGIVKLKYIGSLFATIYKDYYRLPIRYKLIDVEDNILYGSVDELIKLCPLIIINNLHKIDKTIQTKLQDLFNITIIRSGIYIFTKRETLTKAAVLGQVKRDH</sequence>
<evidence type="ECO:0000313" key="1">
    <source>
        <dbReference type="EMBL" id="ARF10417.1"/>
    </source>
</evidence>
<organism evidence="1">
    <name type="scientific">Hokovirus HKV1</name>
    <dbReference type="NCBI Taxonomy" id="1977638"/>
    <lineage>
        <taxon>Viruses</taxon>
        <taxon>Varidnaviria</taxon>
        <taxon>Bamfordvirae</taxon>
        <taxon>Nucleocytoviricota</taxon>
        <taxon>Megaviricetes</taxon>
        <taxon>Imitervirales</taxon>
        <taxon>Mimiviridae</taxon>
        <taxon>Klosneuvirinae</taxon>
        <taxon>Hokovirus</taxon>
    </lineage>
</organism>
<reference evidence="1" key="1">
    <citation type="journal article" date="2017" name="Science">
        <title>Giant viruses with an expanded complement of translation system components.</title>
        <authorList>
            <person name="Schulz F."/>
            <person name="Yutin N."/>
            <person name="Ivanova N.N."/>
            <person name="Ortega D.R."/>
            <person name="Lee T.K."/>
            <person name="Vierheilig J."/>
            <person name="Daims H."/>
            <person name="Horn M."/>
            <person name="Wagner M."/>
            <person name="Jensen G.J."/>
            <person name="Kyrpides N.C."/>
            <person name="Koonin E.V."/>
            <person name="Woyke T."/>
        </authorList>
    </citation>
    <scope>NUCLEOTIDE SEQUENCE</scope>
    <source>
        <strain evidence="1">HKV1</strain>
    </source>
</reference>